<dbReference type="EMBL" id="JBHTLU010000007">
    <property type="protein sequence ID" value="MFD1219006.1"/>
    <property type="molecule type" value="Genomic_DNA"/>
</dbReference>
<dbReference type="RefSeq" id="WP_079908584.1">
    <property type="nucleotide sequence ID" value="NZ_BAABJG010000027.1"/>
</dbReference>
<evidence type="ECO:0008006" key="3">
    <source>
        <dbReference type="Google" id="ProtNLM"/>
    </source>
</evidence>
<accession>A0ABW3UET0</accession>
<gene>
    <name evidence="1" type="ORF">ACFQ4B_02635</name>
</gene>
<comment type="caution">
    <text evidence="1">The sequence shown here is derived from an EMBL/GenBank/DDBJ whole genome shotgun (WGS) entry which is preliminary data.</text>
</comment>
<dbReference type="Proteomes" id="UP001597180">
    <property type="component" value="Unassembled WGS sequence"/>
</dbReference>
<keyword evidence="2" id="KW-1185">Reference proteome</keyword>
<reference evidence="2" key="1">
    <citation type="journal article" date="2019" name="Int. J. Syst. Evol. Microbiol.">
        <title>The Global Catalogue of Microorganisms (GCM) 10K type strain sequencing project: providing services to taxonomists for standard genome sequencing and annotation.</title>
        <authorList>
            <consortium name="The Broad Institute Genomics Platform"/>
            <consortium name="The Broad Institute Genome Sequencing Center for Infectious Disease"/>
            <person name="Wu L."/>
            <person name="Ma J."/>
        </authorList>
    </citation>
    <scope>NUCLEOTIDE SEQUENCE [LARGE SCALE GENOMIC DNA]</scope>
    <source>
        <strain evidence="2">CCUG 53270</strain>
    </source>
</reference>
<protein>
    <recommendedName>
        <fullName evidence="3">PilZ domain-containing protein</fullName>
    </recommendedName>
</protein>
<evidence type="ECO:0000313" key="1">
    <source>
        <dbReference type="EMBL" id="MFD1219006.1"/>
    </source>
</evidence>
<name>A0ABW3UET0_9BACL</name>
<evidence type="ECO:0000313" key="2">
    <source>
        <dbReference type="Proteomes" id="UP001597180"/>
    </source>
</evidence>
<proteinExistence type="predicted"/>
<sequence>MSGEEREFMTKQGFFTKLGSNLIGVYLSNEGPKMFINQEVFELQHPCWDVEMVMGKNSHLLTFYWRGEVKFSFRCDFVNDLFLSLYDYLSCRLEARRLA</sequence>
<organism evidence="1 2">
    <name type="scientific">Paenibacillus vulneris</name>
    <dbReference type="NCBI Taxonomy" id="1133364"/>
    <lineage>
        <taxon>Bacteria</taxon>
        <taxon>Bacillati</taxon>
        <taxon>Bacillota</taxon>
        <taxon>Bacilli</taxon>
        <taxon>Bacillales</taxon>
        <taxon>Paenibacillaceae</taxon>
        <taxon>Paenibacillus</taxon>
    </lineage>
</organism>